<dbReference type="CDD" id="cd01392">
    <property type="entry name" value="HTH_LacI"/>
    <property type="match status" value="1"/>
</dbReference>
<dbReference type="InterPro" id="IPR000843">
    <property type="entry name" value="HTH_LacI"/>
</dbReference>
<keyword evidence="2" id="KW-0238">DNA-binding</keyword>
<dbReference type="GO" id="GO:0000976">
    <property type="term" value="F:transcription cis-regulatory region binding"/>
    <property type="evidence" value="ECO:0007669"/>
    <property type="project" value="TreeGrafter"/>
</dbReference>
<evidence type="ECO:0000313" key="5">
    <source>
        <dbReference type="EMBL" id="GJM50920.1"/>
    </source>
</evidence>
<accession>A0AAV5AZG7</accession>
<keyword evidence="8" id="KW-1185">Reference proteome</keyword>
<keyword evidence="1" id="KW-0805">Transcription regulation</keyword>
<keyword evidence="3" id="KW-0804">Transcription</keyword>
<proteinExistence type="predicted"/>
<dbReference type="GO" id="GO:0003700">
    <property type="term" value="F:DNA-binding transcription factor activity"/>
    <property type="evidence" value="ECO:0007669"/>
    <property type="project" value="TreeGrafter"/>
</dbReference>
<dbReference type="Pfam" id="PF00356">
    <property type="entry name" value="LacI"/>
    <property type="match status" value="1"/>
</dbReference>
<name>A0AAV5AZG7_9FLAO</name>
<dbReference type="SUPFAM" id="SSF47413">
    <property type="entry name" value="lambda repressor-like DNA-binding domains"/>
    <property type="match status" value="1"/>
</dbReference>
<reference evidence="5 8" key="1">
    <citation type="submission" date="2021-11" db="EMBL/GenBank/DDBJ databases">
        <title>Draft genome sequence of Capnocytophaga sp. strain KC07075 isolated from cat oral cavity.</title>
        <authorList>
            <person name="Suzuki M."/>
            <person name="Imaoka K."/>
            <person name="Kimura M."/>
            <person name="Morikawa S."/>
            <person name="Maeda K."/>
        </authorList>
    </citation>
    <scope>NUCLEOTIDE SEQUENCE</scope>
    <source>
        <strain evidence="5">KC07075</strain>
        <strain evidence="6 8">KC07079</strain>
    </source>
</reference>
<dbReference type="Gene3D" id="1.10.260.40">
    <property type="entry name" value="lambda repressor-like DNA-binding domains"/>
    <property type="match status" value="1"/>
</dbReference>
<dbReference type="InterPro" id="IPR028082">
    <property type="entry name" value="Peripla_BP_I"/>
</dbReference>
<dbReference type="CDD" id="cd06267">
    <property type="entry name" value="PBP1_LacI_sugar_binding-like"/>
    <property type="match status" value="1"/>
</dbReference>
<dbReference type="Proteomes" id="UP001208692">
    <property type="component" value="Unassembled WGS sequence"/>
</dbReference>
<sequence>MSPVTLKDLARRLGVSVTTVSKALKDYADIGKETKEQVKKLAQELNYQPNIHAVNLRVQKSKTFGVIIPKIEHYFFANVLNGIISEAEKNGYIVITLFSDDNVELEKQQVNLLINKRVDGIFMVLSHQSQLHEQSHIMNILAHNISLVLLDRTSSAIPCSKVLIDEQKAGYKATKHLLSNGAKHIMYLGGSKWQLNYRKRFNGYIQALHEFGIMEDERIVRHCQANNINEAQVQTLATLKENPQIDAIFASTDFLAFGAIKAIHQIGKSIPKDISVFGFSNWFMTEHLEPSISTIQQPSTIMGHKAVELMIDEIANEEKRLPVKQQTILLPTELILRQSTKNDIHIDG</sequence>
<dbReference type="InterPro" id="IPR001761">
    <property type="entry name" value="Peripla_BP/Lac1_sug-bd_dom"/>
</dbReference>
<dbReference type="EMBL" id="BQKB01000049">
    <property type="protein sequence ID" value="GJM53764.1"/>
    <property type="molecule type" value="Genomic_DNA"/>
</dbReference>
<feature type="domain" description="HTH lacI-type" evidence="4">
    <location>
        <begin position="4"/>
        <end position="58"/>
    </location>
</feature>
<evidence type="ECO:0000256" key="3">
    <source>
        <dbReference type="ARBA" id="ARBA00023163"/>
    </source>
</evidence>
<dbReference type="PANTHER" id="PTHR30146">
    <property type="entry name" value="LACI-RELATED TRANSCRIPTIONAL REPRESSOR"/>
    <property type="match status" value="1"/>
</dbReference>
<dbReference type="Proteomes" id="UP001207736">
    <property type="component" value="Unassembled WGS sequence"/>
</dbReference>
<evidence type="ECO:0000313" key="7">
    <source>
        <dbReference type="Proteomes" id="UP001207736"/>
    </source>
</evidence>
<dbReference type="SUPFAM" id="SSF53822">
    <property type="entry name" value="Periplasmic binding protein-like I"/>
    <property type="match status" value="1"/>
</dbReference>
<dbReference type="RefSeq" id="WP_264847217.1">
    <property type="nucleotide sequence ID" value="NZ_BPMA01000044.1"/>
</dbReference>
<dbReference type="SMART" id="SM00354">
    <property type="entry name" value="HTH_LACI"/>
    <property type="match status" value="1"/>
</dbReference>
<dbReference type="PANTHER" id="PTHR30146:SF109">
    <property type="entry name" value="HTH-TYPE TRANSCRIPTIONAL REGULATOR GALS"/>
    <property type="match status" value="1"/>
</dbReference>
<organism evidence="5 7">
    <name type="scientific">Capnocytophaga catalasegens</name>
    <dbReference type="NCBI Taxonomy" id="1004260"/>
    <lineage>
        <taxon>Bacteria</taxon>
        <taxon>Pseudomonadati</taxon>
        <taxon>Bacteroidota</taxon>
        <taxon>Flavobacteriia</taxon>
        <taxon>Flavobacteriales</taxon>
        <taxon>Flavobacteriaceae</taxon>
        <taxon>Capnocytophaga</taxon>
    </lineage>
</organism>
<dbReference type="PROSITE" id="PS50932">
    <property type="entry name" value="HTH_LACI_2"/>
    <property type="match status" value="1"/>
</dbReference>
<evidence type="ECO:0000256" key="2">
    <source>
        <dbReference type="ARBA" id="ARBA00023125"/>
    </source>
</evidence>
<evidence type="ECO:0000313" key="6">
    <source>
        <dbReference type="EMBL" id="GJM53764.1"/>
    </source>
</evidence>
<gene>
    <name evidence="5" type="ORF">RCZ15_18930</name>
    <name evidence="6" type="ORF">RCZ16_20800</name>
</gene>
<comment type="caution">
    <text evidence="5">The sequence shown here is derived from an EMBL/GenBank/DDBJ whole genome shotgun (WGS) entry which is preliminary data.</text>
</comment>
<evidence type="ECO:0000256" key="1">
    <source>
        <dbReference type="ARBA" id="ARBA00023015"/>
    </source>
</evidence>
<dbReference type="EMBL" id="BQKA01000034">
    <property type="protein sequence ID" value="GJM50920.1"/>
    <property type="molecule type" value="Genomic_DNA"/>
</dbReference>
<dbReference type="Gene3D" id="3.40.50.2300">
    <property type="match status" value="2"/>
</dbReference>
<evidence type="ECO:0000259" key="4">
    <source>
        <dbReference type="PROSITE" id="PS50932"/>
    </source>
</evidence>
<dbReference type="InterPro" id="IPR010982">
    <property type="entry name" value="Lambda_DNA-bd_dom_sf"/>
</dbReference>
<evidence type="ECO:0000313" key="8">
    <source>
        <dbReference type="Proteomes" id="UP001208692"/>
    </source>
</evidence>
<protein>
    <submittedName>
        <fullName evidence="5">LacI family transcriptional regulator</fullName>
    </submittedName>
</protein>
<dbReference type="Pfam" id="PF00532">
    <property type="entry name" value="Peripla_BP_1"/>
    <property type="match status" value="1"/>
</dbReference>
<dbReference type="AlphaFoldDB" id="A0AAV5AZG7"/>